<dbReference type="AlphaFoldDB" id="A0AAW2HZH2"/>
<keyword evidence="2" id="KW-0336">GPI-anchor</keyword>
<evidence type="ECO:0000313" key="10">
    <source>
        <dbReference type="EMBL" id="KAL0275284.1"/>
    </source>
</evidence>
<evidence type="ECO:0000256" key="4">
    <source>
        <dbReference type="ARBA" id="ARBA00022729"/>
    </source>
</evidence>
<dbReference type="GO" id="GO:0098552">
    <property type="term" value="C:side of membrane"/>
    <property type="evidence" value="ECO:0007669"/>
    <property type="project" value="UniProtKB-KW"/>
</dbReference>
<evidence type="ECO:0008006" key="11">
    <source>
        <dbReference type="Google" id="ProtNLM"/>
    </source>
</evidence>
<evidence type="ECO:0000256" key="8">
    <source>
        <dbReference type="ARBA" id="ARBA00023288"/>
    </source>
</evidence>
<keyword evidence="3" id="KW-0812">Transmembrane</keyword>
<dbReference type="PANTHER" id="PTHR33562:SF14">
    <property type="entry name" value="PROTEIN QUIVER"/>
    <property type="match status" value="1"/>
</dbReference>
<gene>
    <name evidence="10" type="ORF">PYX00_003187</name>
</gene>
<evidence type="ECO:0000256" key="1">
    <source>
        <dbReference type="ARBA" id="ARBA00004589"/>
    </source>
</evidence>
<evidence type="ECO:0000256" key="5">
    <source>
        <dbReference type="ARBA" id="ARBA00022989"/>
    </source>
</evidence>
<evidence type="ECO:0000256" key="9">
    <source>
        <dbReference type="SAM" id="SignalP"/>
    </source>
</evidence>
<keyword evidence="5" id="KW-1133">Transmembrane helix</keyword>
<dbReference type="InterPro" id="IPR050975">
    <property type="entry name" value="Sleep_regulator"/>
</dbReference>
<organism evidence="10">
    <name type="scientific">Menopon gallinae</name>
    <name type="common">poultry shaft louse</name>
    <dbReference type="NCBI Taxonomy" id="328185"/>
    <lineage>
        <taxon>Eukaryota</taxon>
        <taxon>Metazoa</taxon>
        <taxon>Ecdysozoa</taxon>
        <taxon>Arthropoda</taxon>
        <taxon>Hexapoda</taxon>
        <taxon>Insecta</taxon>
        <taxon>Pterygota</taxon>
        <taxon>Neoptera</taxon>
        <taxon>Paraneoptera</taxon>
        <taxon>Psocodea</taxon>
        <taxon>Troctomorpha</taxon>
        <taxon>Phthiraptera</taxon>
        <taxon>Amblycera</taxon>
        <taxon>Menoponidae</taxon>
        <taxon>Menopon</taxon>
    </lineage>
</organism>
<dbReference type="InterPro" id="IPR031424">
    <property type="entry name" value="QVR-like"/>
</dbReference>
<dbReference type="Pfam" id="PF17064">
    <property type="entry name" value="QVR"/>
    <property type="match status" value="1"/>
</dbReference>
<evidence type="ECO:0000256" key="6">
    <source>
        <dbReference type="ARBA" id="ARBA00023136"/>
    </source>
</evidence>
<evidence type="ECO:0000256" key="3">
    <source>
        <dbReference type="ARBA" id="ARBA00022692"/>
    </source>
</evidence>
<keyword evidence="6" id="KW-0472">Membrane</keyword>
<dbReference type="PANTHER" id="PTHR33562">
    <property type="entry name" value="ATILLA, ISOFORM B-RELATED-RELATED"/>
    <property type="match status" value="1"/>
</dbReference>
<comment type="subcellular location">
    <subcellularLocation>
        <location evidence="1">Membrane</location>
        <topology evidence="1">Lipid-anchor</topology>
        <topology evidence="1">GPI-anchor</topology>
    </subcellularLocation>
</comment>
<keyword evidence="4 9" id="KW-0732">Signal</keyword>
<protein>
    <recommendedName>
        <fullName evidence="11">Protein quiver</fullName>
    </recommendedName>
</protein>
<sequence length="135" mass="15274">MPRIFPAALFIIVIIYFKPVDSIKCYVCRSDVHEGCDGAPLSEWYLEDCPKRPSAAGSYCRKIQQQLYFKNEEEVTTIRECAYEKNPKQCYKTGWKSTAYQEVCECDKDSCNESSCPTVGLFSLLAIGISLLVST</sequence>
<reference evidence="10" key="1">
    <citation type="journal article" date="2024" name="Gigascience">
        <title>Chromosome-level genome of the poultry shaft louse Menopon gallinae provides insight into the host-switching and adaptive evolution of parasitic lice.</title>
        <authorList>
            <person name="Xu Y."/>
            <person name="Ma L."/>
            <person name="Liu S."/>
            <person name="Liang Y."/>
            <person name="Liu Q."/>
            <person name="He Z."/>
            <person name="Tian L."/>
            <person name="Duan Y."/>
            <person name="Cai W."/>
            <person name="Li H."/>
            <person name="Song F."/>
        </authorList>
    </citation>
    <scope>NUCLEOTIDE SEQUENCE</scope>
    <source>
        <strain evidence="10">Cailab_2023a</strain>
    </source>
</reference>
<name>A0AAW2HZH2_9NEOP</name>
<comment type="caution">
    <text evidence="10">The sequence shown here is derived from an EMBL/GenBank/DDBJ whole genome shotgun (WGS) entry which is preliminary data.</text>
</comment>
<keyword evidence="8" id="KW-0449">Lipoprotein</keyword>
<dbReference type="GO" id="GO:0030431">
    <property type="term" value="P:sleep"/>
    <property type="evidence" value="ECO:0007669"/>
    <property type="project" value="InterPro"/>
</dbReference>
<keyword evidence="7" id="KW-0325">Glycoprotein</keyword>
<feature type="signal peptide" evidence="9">
    <location>
        <begin position="1"/>
        <end position="22"/>
    </location>
</feature>
<evidence type="ECO:0000256" key="2">
    <source>
        <dbReference type="ARBA" id="ARBA00022622"/>
    </source>
</evidence>
<dbReference type="EMBL" id="JARGDH010000002">
    <property type="protein sequence ID" value="KAL0275284.1"/>
    <property type="molecule type" value="Genomic_DNA"/>
</dbReference>
<dbReference type="GO" id="GO:0032222">
    <property type="term" value="P:regulation of synaptic transmission, cholinergic"/>
    <property type="evidence" value="ECO:0007669"/>
    <property type="project" value="InterPro"/>
</dbReference>
<proteinExistence type="predicted"/>
<evidence type="ECO:0000256" key="7">
    <source>
        <dbReference type="ARBA" id="ARBA00023180"/>
    </source>
</evidence>
<accession>A0AAW2HZH2</accession>
<feature type="chain" id="PRO_5043957489" description="Protein quiver" evidence="9">
    <location>
        <begin position="23"/>
        <end position="135"/>
    </location>
</feature>